<evidence type="ECO:0000256" key="3">
    <source>
        <dbReference type="ARBA" id="ARBA00022692"/>
    </source>
</evidence>
<feature type="transmembrane region" description="Helical" evidence="6">
    <location>
        <begin position="276"/>
        <end position="297"/>
    </location>
</feature>
<feature type="transmembrane region" description="Helical" evidence="6">
    <location>
        <begin position="248"/>
        <end position="270"/>
    </location>
</feature>
<sequence>MKKFAPLFVIIAASLWGVDGIILRPALYSLPVPLVVFIESTIVVLLLSPILGKHIFNIKNLSKSDITYFFFVGLFGGAIGTMAITKALFYVNFVNLSVVILLQKLQPVFALILAAIILKEKLPREFFYWASLAILGAYLMTFGLHLPNFNTGKNTVIASFLSLIAAVSFGSSTVFSKRALKNVTFEVGTFLRFFFSSVIMLIISSLTGDILRIEMISTTQILVFILIAFTTGGAAIFLYYFGLKSITASVATICELAFPLTAVVLDYFVRGTVLSLIQWIGIVILITSIIKVTGISFSSNRK</sequence>
<dbReference type="SUPFAM" id="SSF103481">
    <property type="entry name" value="Multidrug resistance efflux transporter EmrE"/>
    <property type="match status" value="2"/>
</dbReference>
<organism evidence="8 9">
    <name type="scientific">Stygiobacter electus</name>
    <dbReference type="NCBI Taxonomy" id="3032292"/>
    <lineage>
        <taxon>Bacteria</taxon>
        <taxon>Pseudomonadati</taxon>
        <taxon>Ignavibacteriota</taxon>
        <taxon>Ignavibacteria</taxon>
        <taxon>Ignavibacteriales</taxon>
        <taxon>Melioribacteraceae</taxon>
        <taxon>Stygiobacter</taxon>
    </lineage>
</organism>
<evidence type="ECO:0000313" key="8">
    <source>
        <dbReference type="EMBL" id="MDF1611797.1"/>
    </source>
</evidence>
<dbReference type="InterPro" id="IPR050638">
    <property type="entry name" value="AA-Vitamin_Transporters"/>
</dbReference>
<evidence type="ECO:0000313" key="9">
    <source>
        <dbReference type="Proteomes" id="UP001221302"/>
    </source>
</evidence>
<keyword evidence="3 6" id="KW-0812">Transmembrane</keyword>
<feature type="transmembrane region" description="Helical" evidence="6">
    <location>
        <begin position="126"/>
        <end position="144"/>
    </location>
</feature>
<accession>A0AAE3P148</accession>
<gene>
    <name evidence="8" type="ORF">P0M35_06520</name>
</gene>
<comment type="subcellular location">
    <subcellularLocation>
        <location evidence="1">Membrane</location>
        <topology evidence="1">Multi-pass membrane protein</topology>
    </subcellularLocation>
</comment>
<comment type="similarity">
    <text evidence="2">Belongs to the EamA transporter family.</text>
</comment>
<evidence type="ECO:0000256" key="6">
    <source>
        <dbReference type="SAM" id="Phobius"/>
    </source>
</evidence>
<dbReference type="Proteomes" id="UP001221302">
    <property type="component" value="Unassembled WGS sequence"/>
</dbReference>
<dbReference type="EMBL" id="JARGDL010000007">
    <property type="protein sequence ID" value="MDF1611797.1"/>
    <property type="molecule type" value="Genomic_DNA"/>
</dbReference>
<feature type="transmembrane region" description="Helical" evidence="6">
    <location>
        <begin position="187"/>
        <end position="207"/>
    </location>
</feature>
<feature type="transmembrane region" description="Helical" evidence="6">
    <location>
        <begin position="30"/>
        <end position="47"/>
    </location>
</feature>
<evidence type="ECO:0000259" key="7">
    <source>
        <dbReference type="Pfam" id="PF00892"/>
    </source>
</evidence>
<feature type="transmembrane region" description="Helical" evidence="6">
    <location>
        <begin position="68"/>
        <end position="90"/>
    </location>
</feature>
<protein>
    <submittedName>
        <fullName evidence="8">DMT family transporter</fullName>
    </submittedName>
</protein>
<keyword evidence="5 6" id="KW-0472">Membrane</keyword>
<feature type="domain" description="EamA" evidence="7">
    <location>
        <begin position="158"/>
        <end position="290"/>
    </location>
</feature>
<dbReference type="PANTHER" id="PTHR32322">
    <property type="entry name" value="INNER MEMBRANE TRANSPORTER"/>
    <property type="match status" value="1"/>
</dbReference>
<reference evidence="8" key="1">
    <citation type="submission" date="2023-03" db="EMBL/GenBank/DDBJ databases">
        <title>Stygiobacter electus gen. nov., sp. nov., facultatively anaerobic thermotolerant bacterium of the class Ignavibacteria from a well of Yessentuki mineral water deposit.</title>
        <authorList>
            <person name="Podosokorskaya O.A."/>
            <person name="Elcheninov A.G."/>
            <person name="Petrova N.F."/>
            <person name="Zavarzina D.G."/>
            <person name="Kublanov I.V."/>
            <person name="Merkel A.Y."/>
        </authorList>
    </citation>
    <scope>NUCLEOTIDE SEQUENCE</scope>
    <source>
        <strain evidence="8">09-Me</strain>
    </source>
</reference>
<dbReference type="InterPro" id="IPR000620">
    <property type="entry name" value="EamA_dom"/>
</dbReference>
<evidence type="ECO:0000256" key="4">
    <source>
        <dbReference type="ARBA" id="ARBA00022989"/>
    </source>
</evidence>
<dbReference type="Pfam" id="PF00892">
    <property type="entry name" value="EamA"/>
    <property type="match status" value="2"/>
</dbReference>
<evidence type="ECO:0000256" key="5">
    <source>
        <dbReference type="ARBA" id="ARBA00023136"/>
    </source>
</evidence>
<dbReference type="RefSeq" id="WP_321535564.1">
    <property type="nucleotide sequence ID" value="NZ_JARGDL010000007.1"/>
</dbReference>
<feature type="transmembrane region" description="Helical" evidence="6">
    <location>
        <begin position="156"/>
        <end position="175"/>
    </location>
</feature>
<keyword evidence="4 6" id="KW-1133">Transmembrane helix</keyword>
<proteinExistence type="inferred from homology"/>
<keyword evidence="9" id="KW-1185">Reference proteome</keyword>
<feature type="transmembrane region" description="Helical" evidence="6">
    <location>
        <begin position="219"/>
        <end position="241"/>
    </location>
</feature>
<feature type="transmembrane region" description="Helical" evidence="6">
    <location>
        <begin position="96"/>
        <end position="119"/>
    </location>
</feature>
<comment type="caution">
    <text evidence="8">The sequence shown here is derived from an EMBL/GenBank/DDBJ whole genome shotgun (WGS) entry which is preliminary data.</text>
</comment>
<dbReference type="PANTHER" id="PTHR32322:SF2">
    <property type="entry name" value="EAMA DOMAIN-CONTAINING PROTEIN"/>
    <property type="match status" value="1"/>
</dbReference>
<evidence type="ECO:0000256" key="1">
    <source>
        <dbReference type="ARBA" id="ARBA00004141"/>
    </source>
</evidence>
<dbReference type="GO" id="GO:0016020">
    <property type="term" value="C:membrane"/>
    <property type="evidence" value="ECO:0007669"/>
    <property type="project" value="UniProtKB-SubCell"/>
</dbReference>
<dbReference type="InterPro" id="IPR037185">
    <property type="entry name" value="EmrE-like"/>
</dbReference>
<name>A0AAE3P148_9BACT</name>
<evidence type="ECO:0000256" key="2">
    <source>
        <dbReference type="ARBA" id="ARBA00007362"/>
    </source>
</evidence>
<dbReference type="AlphaFoldDB" id="A0AAE3P148"/>
<feature type="domain" description="EamA" evidence="7">
    <location>
        <begin position="5"/>
        <end position="141"/>
    </location>
</feature>